<gene>
    <name evidence="1" type="ORF">BIP78_0204</name>
</gene>
<evidence type="ECO:0000313" key="1">
    <source>
        <dbReference type="EMBL" id="QAA75972.1"/>
    </source>
</evidence>
<name>A0A410FSL4_BIPS1</name>
<sequence length="173" mass="18307">MIGTPWWTQLVAVALAAVVGLVPAFAQLGYAQAVPAQQPLVVLPHGEELSDTELLDVDGDAGPLAKEAVERLASAVVIGGIAVAGDLALQQYEIARGDRSSLDPVRLSIVGLTGFTYGALSPFKGADTVAEKAIQTAHKVHGGLHTIHVGLHTHVRMPVQNAVTTAWNWIWRR</sequence>
<dbReference type="EMBL" id="CP034928">
    <property type="protein sequence ID" value="QAA75972.1"/>
    <property type="molecule type" value="Genomic_DNA"/>
</dbReference>
<reference evidence="2" key="1">
    <citation type="submission" date="2018-12" db="EMBL/GenBank/DDBJ databases">
        <title>Complete genome sequence of an uncultured bacterium of the candidate phylum Bipolaricaulota.</title>
        <authorList>
            <person name="Kadnikov V.V."/>
            <person name="Mardanov A.V."/>
            <person name="Beletsky A.V."/>
            <person name="Frank Y.A."/>
            <person name="Karnachuk O.V."/>
            <person name="Ravin N.V."/>
        </authorList>
    </citation>
    <scope>NUCLEOTIDE SEQUENCE [LARGE SCALE GENOMIC DNA]</scope>
</reference>
<accession>A0A410FSL4</accession>
<dbReference type="AlphaFoldDB" id="A0A410FSL4"/>
<proteinExistence type="predicted"/>
<protein>
    <submittedName>
        <fullName evidence="1">Uncharacterized protein</fullName>
    </submittedName>
</protein>
<dbReference type="KEGG" id="bih:BIP78_0204"/>
<evidence type="ECO:0000313" key="2">
    <source>
        <dbReference type="Proteomes" id="UP000287233"/>
    </source>
</evidence>
<organism evidence="1 2">
    <name type="scientific">Bipolaricaulis sibiricus</name>
    <dbReference type="NCBI Taxonomy" id="2501609"/>
    <lineage>
        <taxon>Bacteria</taxon>
        <taxon>Candidatus Bipolaricaulota</taxon>
        <taxon>Candidatus Bipolaricaulia</taxon>
        <taxon>Candidatus Bipolaricaulales</taxon>
        <taxon>Candidatus Bipolaricaulaceae</taxon>
        <taxon>Candidatus Bipolaricaulis</taxon>
    </lineage>
</organism>
<dbReference type="Proteomes" id="UP000287233">
    <property type="component" value="Chromosome"/>
</dbReference>